<dbReference type="Proteomes" id="UP001230426">
    <property type="component" value="Unassembled WGS sequence"/>
</dbReference>
<dbReference type="PRINTS" id="PR01438">
    <property type="entry name" value="UNVRSLSTRESS"/>
</dbReference>
<protein>
    <submittedName>
        <fullName evidence="3">Nucleotide-binding universal stress UspA family protein</fullName>
    </submittedName>
</protein>
<dbReference type="Pfam" id="PF00582">
    <property type="entry name" value="Usp"/>
    <property type="match status" value="2"/>
</dbReference>
<dbReference type="EMBL" id="JAUSRB010000002">
    <property type="protein sequence ID" value="MDP9868277.1"/>
    <property type="molecule type" value="Genomic_DNA"/>
</dbReference>
<dbReference type="PANTHER" id="PTHR46268:SF6">
    <property type="entry name" value="UNIVERSAL STRESS PROTEIN UP12"/>
    <property type="match status" value="1"/>
</dbReference>
<evidence type="ECO:0000313" key="3">
    <source>
        <dbReference type="EMBL" id="MDP9868277.1"/>
    </source>
</evidence>
<dbReference type="InterPro" id="IPR014729">
    <property type="entry name" value="Rossmann-like_a/b/a_fold"/>
</dbReference>
<dbReference type="InterPro" id="IPR006015">
    <property type="entry name" value="Universal_stress_UspA"/>
</dbReference>
<sequence>MKESRKIVIGYDGSDFSMQALDWAMDEAELRKLPLTLTHAWRWPYREVDGGAKLHLREAAEHVLHHGADCARACSMIAEVATDLYGGSAAQRLVELSAGAELVVVGCRGLSFPARSVFGSVTATVAAHARSPVIIVRGAGPLSVPLHPGPVVLGLMNTTADEVLDFAFHEAALRHLRLRVIHAGHPRLLTWGVAMASLPDPDDSSRACQERLNERLAPWQEKYPEVSADVALTMSAPNEALRAACAEATLIVAGTGRTARRTGHLGMITGSLVRHASCSVAVVPS</sequence>
<name>A0ABT9RG90_9ACTN</name>
<accession>A0ABT9RG90</accession>
<dbReference type="Gene3D" id="3.40.50.620">
    <property type="entry name" value="HUPs"/>
    <property type="match status" value="2"/>
</dbReference>
<gene>
    <name evidence="3" type="ORF">J2S55_007543</name>
</gene>
<dbReference type="RefSeq" id="WP_306870958.1">
    <property type="nucleotide sequence ID" value="NZ_JAUSRB010000002.1"/>
</dbReference>
<feature type="domain" description="UspA" evidence="2">
    <location>
        <begin position="5"/>
        <end position="137"/>
    </location>
</feature>
<reference evidence="3 4" key="1">
    <citation type="submission" date="2023-07" db="EMBL/GenBank/DDBJ databases">
        <title>Sequencing the genomes of 1000 actinobacteria strains.</title>
        <authorList>
            <person name="Klenk H.-P."/>
        </authorList>
    </citation>
    <scope>NUCLEOTIDE SEQUENCE [LARGE SCALE GENOMIC DNA]</scope>
    <source>
        <strain evidence="3 4">DSM 44109</strain>
    </source>
</reference>
<dbReference type="PANTHER" id="PTHR46268">
    <property type="entry name" value="STRESS RESPONSE PROTEIN NHAX"/>
    <property type="match status" value="1"/>
</dbReference>
<keyword evidence="4" id="KW-1185">Reference proteome</keyword>
<dbReference type="InterPro" id="IPR006016">
    <property type="entry name" value="UspA"/>
</dbReference>
<evidence type="ECO:0000313" key="4">
    <source>
        <dbReference type="Proteomes" id="UP001230426"/>
    </source>
</evidence>
<comment type="similarity">
    <text evidence="1">Belongs to the universal stress protein A family.</text>
</comment>
<evidence type="ECO:0000256" key="1">
    <source>
        <dbReference type="ARBA" id="ARBA00008791"/>
    </source>
</evidence>
<evidence type="ECO:0000259" key="2">
    <source>
        <dbReference type="Pfam" id="PF00582"/>
    </source>
</evidence>
<comment type="caution">
    <text evidence="3">The sequence shown here is derived from an EMBL/GenBank/DDBJ whole genome shotgun (WGS) entry which is preliminary data.</text>
</comment>
<organism evidence="3 4">
    <name type="scientific">Streptosporangium brasiliense</name>
    <dbReference type="NCBI Taxonomy" id="47480"/>
    <lineage>
        <taxon>Bacteria</taxon>
        <taxon>Bacillati</taxon>
        <taxon>Actinomycetota</taxon>
        <taxon>Actinomycetes</taxon>
        <taxon>Streptosporangiales</taxon>
        <taxon>Streptosporangiaceae</taxon>
        <taxon>Streptosporangium</taxon>
    </lineage>
</organism>
<proteinExistence type="inferred from homology"/>
<dbReference type="SUPFAM" id="SSF52402">
    <property type="entry name" value="Adenine nucleotide alpha hydrolases-like"/>
    <property type="match status" value="2"/>
</dbReference>
<feature type="domain" description="UspA" evidence="2">
    <location>
        <begin position="156"/>
        <end position="284"/>
    </location>
</feature>